<gene>
    <name evidence="1" type="ORF">F5148DRAFT_1336361</name>
</gene>
<proteinExistence type="predicted"/>
<dbReference type="EMBL" id="JAGFNK010000420">
    <property type="protein sequence ID" value="KAI9450661.1"/>
    <property type="molecule type" value="Genomic_DNA"/>
</dbReference>
<sequence length="102" mass="11097">MQLKRIIAVICLLVLTIQVLPVKQIGSVLFGNQVNEELPHSLGLEKKADCKCFPFKDDPFLAASGIALYPPIYSGNQYIHFTITLPASHEGDIPTPPPNIGA</sequence>
<comment type="caution">
    <text evidence="1">The sequence shown here is derived from an EMBL/GenBank/DDBJ whole genome shotgun (WGS) entry which is preliminary data.</text>
</comment>
<evidence type="ECO:0000313" key="2">
    <source>
        <dbReference type="Proteomes" id="UP001207468"/>
    </source>
</evidence>
<keyword evidence="2" id="KW-1185">Reference proteome</keyword>
<organism evidence="1 2">
    <name type="scientific">Russula earlei</name>
    <dbReference type="NCBI Taxonomy" id="71964"/>
    <lineage>
        <taxon>Eukaryota</taxon>
        <taxon>Fungi</taxon>
        <taxon>Dikarya</taxon>
        <taxon>Basidiomycota</taxon>
        <taxon>Agaricomycotina</taxon>
        <taxon>Agaricomycetes</taxon>
        <taxon>Russulales</taxon>
        <taxon>Russulaceae</taxon>
        <taxon>Russula</taxon>
    </lineage>
</organism>
<accession>A0ACC0TX99</accession>
<protein>
    <submittedName>
        <fullName evidence="1">Uncharacterized protein</fullName>
    </submittedName>
</protein>
<reference evidence="1" key="1">
    <citation type="submission" date="2021-03" db="EMBL/GenBank/DDBJ databases">
        <title>Evolutionary priming and transition to the ectomycorrhizal habit in an iconic lineage of mushroom-forming fungi: is preadaptation a requirement?</title>
        <authorList>
            <consortium name="DOE Joint Genome Institute"/>
            <person name="Looney B.P."/>
            <person name="Miyauchi S."/>
            <person name="Morin E."/>
            <person name="Drula E."/>
            <person name="Courty P.E."/>
            <person name="Chicoki N."/>
            <person name="Fauchery L."/>
            <person name="Kohler A."/>
            <person name="Kuo A."/>
            <person name="LaButti K."/>
            <person name="Pangilinan J."/>
            <person name="Lipzen A."/>
            <person name="Riley R."/>
            <person name="Andreopoulos W."/>
            <person name="He G."/>
            <person name="Johnson J."/>
            <person name="Barry K.W."/>
            <person name="Grigoriev I.V."/>
            <person name="Nagy L."/>
            <person name="Hibbett D."/>
            <person name="Henrissat B."/>
            <person name="Matheny P.B."/>
            <person name="Labbe J."/>
            <person name="Martin A.F."/>
        </authorList>
    </citation>
    <scope>NUCLEOTIDE SEQUENCE</scope>
    <source>
        <strain evidence="1">BPL698</strain>
    </source>
</reference>
<evidence type="ECO:0000313" key="1">
    <source>
        <dbReference type="EMBL" id="KAI9450661.1"/>
    </source>
</evidence>
<name>A0ACC0TX99_9AGAM</name>
<dbReference type="Proteomes" id="UP001207468">
    <property type="component" value="Unassembled WGS sequence"/>
</dbReference>